<dbReference type="STRING" id="93759.A0A1R3JHX9"/>
<name>A0A1R3JHX9_9ROSI</name>
<dbReference type="InterPro" id="IPR008906">
    <property type="entry name" value="HATC_C_dom"/>
</dbReference>
<protein>
    <recommendedName>
        <fullName evidence="2">HAT C-terminal dimerisation domain-containing protein</fullName>
    </recommendedName>
</protein>
<feature type="domain" description="HAT C-terminal dimerisation" evidence="2">
    <location>
        <begin position="97"/>
        <end position="178"/>
    </location>
</feature>
<organism evidence="3 4">
    <name type="scientific">Corchorus olitorius</name>
    <dbReference type="NCBI Taxonomy" id="93759"/>
    <lineage>
        <taxon>Eukaryota</taxon>
        <taxon>Viridiplantae</taxon>
        <taxon>Streptophyta</taxon>
        <taxon>Embryophyta</taxon>
        <taxon>Tracheophyta</taxon>
        <taxon>Spermatophyta</taxon>
        <taxon>Magnoliopsida</taxon>
        <taxon>eudicotyledons</taxon>
        <taxon>Gunneridae</taxon>
        <taxon>Pentapetalae</taxon>
        <taxon>rosids</taxon>
        <taxon>malvids</taxon>
        <taxon>Malvales</taxon>
        <taxon>Malvaceae</taxon>
        <taxon>Grewioideae</taxon>
        <taxon>Apeibeae</taxon>
        <taxon>Corchorus</taxon>
    </lineage>
</organism>
<evidence type="ECO:0000256" key="1">
    <source>
        <dbReference type="SAM" id="MobiDB-lite"/>
    </source>
</evidence>
<dbReference type="AlphaFoldDB" id="A0A1R3JHX9"/>
<feature type="region of interest" description="Disordered" evidence="1">
    <location>
        <begin position="34"/>
        <end position="59"/>
    </location>
</feature>
<evidence type="ECO:0000313" key="4">
    <source>
        <dbReference type="Proteomes" id="UP000187203"/>
    </source>
</evidence>
<dbReference type="SUPFAM" id="SSF53098">
    <property type="entry name" value="Ribonuclease H-like"/>
    <property type="match status" value="1"/>
</dbReference>
<dbReference type="GO" id="GO:0046983">
    <property type="term" value="F:protein dimerization activity"/>
    <property type="evidence" value="ECO:0007669"/>
    <property type="project" value="InterPro"/>
</dbReference>
<dbReference type="OrthoDB" id="1718237at2759"/>
<sequence>MSESEVTHWNWIRADELNPEVDAEPDEGERIDLGLDDTGGLGETTEKIQSASGSGNQTARDHMDVVDHMVMDDGEESAMDMFWKQEVESGKVENKSELDIFLQEEREKAADFDVLGWWKLNAPRFPILSSIARDVLVVPVSTVASKSAFSTGGRVLNVYRSCLTPKIVQGLICAQDWLRGSSDFNPTADMEEQAEFDNLALGNQI</sequence>
<dbReference type="Pfam" id="PF05699">
    <property type="entry name" value="Dimer_Tnp_hAT"/>
    <property type="match status" value="1"/>
</dbReference>
<dbReference type="PANTHER" id="PTHR23272:SF193">
    <property type="entry name" value="OS07G0624100 PROTEIN"/>
    <property type="match status" value="1"/>
</dbReference>
<feature type="compositionally biased region" description="Polar residues" evidence="1">
    <location>
        <begin position="47"/>
        <end position="58"/>
    </location>
</feature>
<dbReference type="PANTHER" id="PTHR23272">
    <property type="entry name" value="BED FINGER-RELATED"/>
    <property type="match status" value="1"/>
</dbReference>
<reference evidence="4" key="1">
    <citation type="submission" date="2013-09" db="EMBL/GenBank/DDBJ databases">
        <title>Corchorus olitorius genome sequencing.</title>
        <authorList>
            <person name="Alam M."/>
            <person name="Haque M.S."/>
            <person name="Islam M.S."/>
            <person name="Emdad E.M."/>
            <person name="Islam M.M."/>
            <person name="Ahmed B."/>
            <person name="Halim A."/>
            <person name="Hossen Q.M.M."/>
            <person name="Hossain M.Z."/>
            <person name="Ahmed R."/>
            <person name="Khan M.M."/>
            <person name="Islam R."/>
            <person name="Rashid M.M."/>
            <person name="Khan S.A."/>
            <person name="Rahman M.S."/>
            <person name="Alam M."/>
            <person name="Yahiya A.S."/>
            <person name="Khan M.S."/>
            <person name="Azam M.S."/>
            <person name="Haque T."/>
            <person name="Lashkar M.Z.H."/>
            <person name="Akhand A.I."/>
            <person name="Morshed G."/>
            <person name="Roy S."/>
            <person name="Uddin K.S."/>
            <person name="Rabeya T."/>
            <person name="Hossain A.S."/>
            <person name="Chowdhury A."/>
            <person name="Snigdha A.R."/>
            <person name="Mortoza M.S."/>
            <person name="Matin S.A."/>
            <person name="Hoque S.M.E."/>
            <person name="Islam M.K."/>
            <person name="Roy D.K."/>
            <person name="Haider R."/>
            <person name="Moosa M.M."/>
            <person name="Elias S.M."/>
            <person name="Hasan A.M."/>
            <person name="Jahan S."/>
            <person name="Shafiuddin M."/>
            <person name="Mahmood N."/>
            <person name="Shommy N.S."/>
        </authorList>
    </citation>
    <scope>NUCLEOTIDE SEQUENCE [LARGE SCALE GENOMIC DNA]</scope>
    <source>
        <strain evidence="4">cv. O-4</strain>
    </source>
</reference>
<evidence type="ECO:0000313" key="3">
    <source>
        <dbReference type="EMBL" id="OMO94459.1"/>
    </source>
</evidence>
<dbReference type="EMBL" id="AWUE01016038">
    <property type="protein sequence ID" value="OMO94459.1"/>
    <property type="molecule type" value="Genomic_DNA"/>
</dbReference>
<comment type="caution">
    <text evidence="3">The sequence shown here is derived from an EMBL/GenBank/DDBJ whole genome shotgun (WGS) entry which is preliminary data.</text>
</comment>
<keyword evidence="4" id="KW-1185">Reference proteome</keyword>
<gene>
    <name evidence="3" type="ORF">COLO4_16324</name>
</gene>
<evidence type="ECO:0000259" key="2">
    <source>
        <dbReference type="Pfam" id="PF05699"/>
    </source>
</evidence>
<dbReference type="Proteomes" id="UP000187203">
    <property type="component" value="Unassembled WGS sequence"/>
</dbReference>
<dbReference type="InterPro" id="IPR012337">
    <property type="entry name" value="RNaseH-like_sf"/>
</dbReference>
<proteinExistence type="predicted"/>
<accession>A0A1R3JHX9</accession>